<accession>A0AAD2GUX3</accession>
<dbReference type="Proteomes" id="UP001295794">
    <property type="component" value="Unassembled WGS sequence"/>
</dbReference>
<sequence>CLSFHAEHSSGPPLLCGPTPRLLLSRPVLNGLLTSKLSNTMRCVNLHVLPVLPDRRGSTFLSATAELWRKMSYYVCIPALAIFGTYVYNVEIEHKAHNAHLMAENDGKLPQPPRFEYLNKRNKPFPWGMNSLFFNSSMQRDMTIED</sequence>
<comment type="caution">
    <text evidence="6">The sequence shown here is derived from an EMBL/GenBank/DDBJ whole genome shotgun (WGS) entry which is preliminary data.</text>
</comment>
<evidence type="ECO:0000313" key="7">
    <source>
        <dbReference type="EMBL" id="CAK5280182.1"/>
    </source>
</evidence>
<dbReference type="Pfam" id="PF02046">
    <property type="entry name" value="COX6A"/>
    <property type="match status" value="1"/>
</dbReference>
<evidence type="ECO:0000256" key="3">
    <source>
        <dbReference type="ARBA" id="ARBA00022946"/>
    </source>
</evidence>
<proteinExistence type="predicted"/>
<keyword evidence="8" id="KW-1185">Reference proteome</keyword>
<keyword evidence="3" id="KW-0809">Transit peptide</keyword>
<keyword evidence="5" id="KW-0472">Membrane</keyword>
<evidence type="ECO:0000256" key="1">
    <source>
        <dbReference type="ARBA" id="ARBA00004273"/>
    </source>
</evidence>
<comment type="subcellular location">
    <subcellularLocation>
        <location evidence="1">Mitochondrion inner membrane</location>
    </subcellularLocation>
</comment>
<evidence type="ECO:0000313" key="6">
    <source>
        <dbReference type="EMBL" id="CAK5264539.1"/>
    </source>
</evidence>
<keyword evidence="2" id="KW-0999">Mitochondrion inner membrane</keyword>
<dbReference type="SUPFAM" id="SSF81411">
    <property type="entry name" value="Mitochondrial cytochrome c oxidase subunit VIa"/>
    <property type="match status" value="1"/>
</dbReference>
<evidence type="ECO:0000313" key="8">
    <source>
        <dbReference type="Proteomes" id="UP001295794"/>
    </source>
</evidence>
<evidence type="ECO:0000256" key="4">
    <source>
        <dbReference type="ARBA" id="ARBA00023128"/>
    </source>
</evidence>
<feature type="non-terminal residue" evidence="6">
    <location>
        <position position="1"/>
    </location>
</feature>
<dbReference type="Gene3D" id="4.10.95.10">
    <property type="entry name" value="Cytochrome c oxidase, subunit VIa"/>
    <property type="match status" value="1"/>
</dbReference>
<dbReference type="InterPro" id="IPR036418">
    <property type="entry name" value="Cyt_c_oxidase_su6a_sf"/>
</dbReference>
<dbReference type="AlphaFoldDB" id="A0AAD2GUX3"/>
<name>A0AAD2GUX3_9AGAR</name>
<dbReference type="InterPro" id="IPR001349">
    <property type="entry name" value="Cyt_c_oxidase_su6a"/>
</dbReference>
<gene>
    <name evidence="7" type="ORF">MYCIT1_LOCUS30670</name>
    <name evidence="6" type="ORF">MYCIT1_LOCUS4786</name>
</gene>
<evidence type="ECO:0000256" key="5">
    <source>
        <dbReference type="ARBA" id="ARBA00023136"/>
    </source>
</evidence>
<dbReference type="GO" id="GO:0005743">
    <property type="term" value="C:mitochondrial inner membrane"/>
    <property type="evidence" value="ECO:0007669"/>
    <property type="project" value="UniProtKB-SubCell"/>
</dbReference>
<reference evidence="6" key="1">
    <citation type="submission" date="2023-11" db="EMBL/GenBank/DDBJ databases">
        <authorList>
            <person name="De Vega J J."/>
            <person name="De Vega J J."/>
        </authorList>
    </citation>
    <scope>NUCLEOTIDE SEQUENCE</scope>
</reference>
<evidence type="ECO:0000256" key="2">
    <source>
        <dbReference type="ARBA" id="ARBA00022792"/>
    </source>
</evidence>
<organism evidence="6 8">
    <name type="scientific">Mycena citricolor</name>
    <dbReference type="NCBI Taxonomy" id="2018698"/>
    <lineage>
        <taxon>Eukaryota</taxon>
        <taxon>Fungi</taxon>
        <taxon>Dikarya</taxon>
        <taxon>Basidiomycota</taxon>
        <taxon>Agaricomycotina</taxon>
        <taxon>Agaricomycetes</taxon>
        <taxon>Agaricomycetidae</taxon>
        <taxon>Agaricales</taxon>
        <taxon>Marasmiineae</taxon>
        <taxon>Mycenaceae</taxon>
        <taxon>Mycena</taxon>
    </lineage>
</organism>
<keyword evidence="4" id="KW-0496">Mitochondrion</keyword>
<dbReference type="EMBL" id="CAVNYO010000440">
    <property type="protein sequence ID" value="CAK5280182.1"/>
    <property type="molecule type" value="Genomic_DNA"/>
</dbReference>
<dbReference type="EMBL" id="CAVNYO010000060">
    <property type="protein sequence ID" value="CAK5264539.1"/>
    <property type="molecule type" value="Genomic_DNA"/>
</dbReference>
<protein>
    <submittedName>
        <fullName evidence="6">Uncharacterized protein</fullName>
    </submittedName>
</protein>